<dbReference type="EMBL" id="JAHQCR010000052">
    <property type="protein sequence ID" value="MBU9722417.1"/>
    <property type="molecule type" value="Genomic_DNA"/>
</dbReference>
<dbReference type="RefSeq" id="WP_088073728.1">
    <property type="nucleotide sequence ID" value="NZ_JAHQCR010000052.1"/>
</dbReference>
<evidence type="ECO:0000313" key="3">
    <source>
        <dbReference type="Proteomes" id="UP000790580"/>
    </source>
</evidence>
<accession>A0ABS6JV26</accession>
<evidence type="ECO:0000256" key="1">
    <source>
        <dbReference type="SAM" id="Phobius"/>
    </source>
</evidence>
<comment type="caution">
    <text evidence="2">The sequence shown here is derived from an EMBL/GenBank/DDBJ whole genome shotgun (WGS) entry which is preliminary data.</text>
</comment>
<organism evidence="2 3">
    <name type="scientific">Evansella alkalicola</name>
    <dbReference type="NCBI Taxonomy" id="745819"/>
    <lineage>
        <taxon>Bacteria</taxon>
        <taxon>Bacillati</taxon>
        <taxon>Bacillota</taxon>
        <taxon>Bacilli</taxon>
        <taxon>Bacillales</taxon>
        <taxon>Bacillaceae</taxon>
        <taxon>Evansella</taxon>
    </lineage>
</organism>
<evidence type="ECO:0008006" key="4">
    <source>
        <dbReference type="Google" id="ProtNLM"/>
    </source>
</evidence>
<feature type="transmembrane region" description="Helical" evidence="1">
    <location>
        <begin position="6"/>
        <end position="25"/>
    </location>
</feature>
<name>A0ABS6JV26_9BACI</name>
<keyword evidence="3" id="KW-1185">Reference proteome</keyword>
<sequence>MEILTALLPLIFPLGIIIFIIVFVIRTIRKIERRAEERLKLEREKSAILHQQMNEINNRMTNIEKMLKEVD</sequence>
<gene>
    <name evidence="2" type="ORF">KS407_13345</name>
</gene>
<protein>
    <recommendedName>
        <fullName evidence="4">Phage shock protein B</fullName>
    </recommendedName>
</protein>
<evidence type="ECO:0000313" key="2">
    <source>
        <dbReference type="EMBL" id="MBU9722417.1"/>
    </source>
</evidence>
<dbReference type="Proteomes" id="UP000790580">
    <property type="component" value="Unassembled WGS sequence"/>
</dbReference>
<reference evidence="2 3" key="1">
    <citation type="submission" date="2021-06" db="EMBL/GenBank/DDBJ databases">
        <title>Bacillus sp. RD4P76, an endophyte from a halophyte.</title>
        <authorList>
            <person name="Sun J.-Q."/>
        </authorList>
    </citation>
    <scope>NUCLEOTIDE SEQUENCE [LARGE SCALE GENOMIC DNA]</scope>
    <source>
        <strain evidence="2 3">JCM 17098</strain>
    </source>
</reference>
<proteinExistence type="predicted"/>
<keyword evidence="1" id="KW-1133">Transmembrane helix</keyword>
<keyword evidence="1" id="KW-0472">Membrane</keyword>
<keyword evidence="1" id="KW-0812">Transmembrane</keyword>